<keyword evidence="8" id="KW-0028">Amino-acid biosynthesis</keyword>
<evidence type="ECO:0000313" key="13">
    <source>
        <dbReference type="EMBL" id="ADX74418.1"/>
    </source>
</evidence>
<organism evidence="13 14">
    <name type="scientific">Pseudarthrobacter phenanthrenivorans (strain DSM 18606 / JCM 16027 / LMG 23796 / Sphe3)</name>
    <name type="common">Arthrobacter phenanthrenivorans</name>
    <dbReference type="NCBI Taxonomy" id="930171"/>
    <lineage>
        <taxon>Bacteria</taxon>
        <taxon>Bacillati</taxon>
        <taxon>Actinomycetota</taxon>
        <taxon>Actinomycetes</taxon>
        <taxon>Micrococcales</taxon>
        <taxon>Micrococcaceae</taxon>
        <taxon>Pseudarthrobacter</taxon>
    </lineage>
</organism>
<proteinExistence type="inferred from homology"/>
<dbReference type="AlphaFoldDB" id="F0M3E3"/>
<comment type="similarity">
    <text evidence="3 8">Belongs to the type-II 3-dehydroquinase family.</text>
</comment>
<accession>F0M3E3</accession>
<dbReference type="CDD" id="cd00466">
    <property type="entry name" value="DHQase_II"/>
    <property type="match status" value="1"/>
</dbReference>
<comment type="pathway">
    <text evidence="2 8">Metabolic intermediate biosynthesis; chorismate biosynthesis; chorismate from D-erythrose 4-phosphate and phosphoenolpyruvate: step 3/7.</text>
</comment>
<feature type="binding site" evidence="8 10">
    <location>
        <position position="90"/>
    </location>
    <ligand>
        <name>substrate</name>
    </ligand>
</feature>
<dbReference type="UniPathway" id="UPA00053">
    <property type="reaction ID" value="UER00086"/>
</dbReference>
<evidence type="ECO:0000256" key="11">
    <source>
        <dbReference type="PIRSR" id="PIRSR001399-3"/>
    </source>
</evidence>
<evidence type="ECO:0000256" key="8">
    <source>
        <dbReference type="HAMAP-Rule" id="MF_00169"/>
    </source>
</evidence>
<dbReference type="InterPro" id="IPR036441">
    <property type="entry name" value="DHquinase_II_sf"/>
</dbReference>
<feature type="binding site" evidence="8 10">
    <location>
        <position position="84"/>
    </location>
    <ligand>
        <name>substrate</name>
    </ligand>
</feature>
<sequence>MIEPSAADTGRGTILVINGPNLNLLGTREPEKYGTSTLADVEELAASAARGHGFAVECVQSNHEGVLLDTIHAARGNAAGIIINAGAFTHTSVALRDALAAVQFPAVEVHITNVHQREEFRHHSFLSPVCSAVIVGAGVFGYRLAVDYLAEVL</sequence>
<keyword evidence="12" id="KW-0812">Transmembrane</keyword>
<dbReference type="InterPro" id="IPR018509">
    <property type="entry name" value="DHquinase_II_CS"/>
</dbReference>
<dbReference type="KEGG" id="apn:Asphe3_33110"/>
<evidence type="ECO:0000313" key="14">
    <source>
        <dbReference type="Proteomes" id="UP000008639"/>
    </source>
</evidence>
<dbReference type="GO" id="GO:0003855">
    <property type="term" value="F:3-dehydroquinate dehydratase activity"/>
    <property type="evidence" value="ECO:0007669"/>
    <property type="project" value="UniProtKB-UniRule"/>
</dbReference>
<keyword evidence="12" id="KW-1133">Transmembrane helix</keyword>
<evidence type="ECO:0000256" key="5">
    <source>
        <dbReference type="ARBA" id="ARBA00012060"/>
    </source>
</evidence>
<keyword evidence="6 8" id="KW-0057">Aromatic amino acid biosynthesis</keyword>
<reference evidence="13 14" key="1">
    <citation type="journal article" date="2011" name="Stand. Genomic Sci.">
        <title>Complete genome sequence of Arthrobacter phenanthrenivorans type strain (Sphe3).</title>
        <authorList>
            <person name="Kallimanis A."/>
            <person name="Labutti K.M."/>
            <person name="Lapidus A."/>
            <person name="Clum A."/>
            <person name="Lykidis A."/>
            <person name="Mavromatis K."/>
            <person name="Pagani I."/>
            <person name="Liolios K."/>
            <person name="Ivanova N."/>
            <person name="Goodwin L."/>
            <person name="Pitluck S."/>
            <person name="Chen A."/>
            <person name="Palaniappan K."/>
            <person name="Markowitz V."/>
            <person name="Bristow J."/>
            <person name="Velentzas A.D."/>
            <person name="Perisynakis A."/>
            <person name="Ouzounis C.C."/>
            <person name="Kyrpides N.C."/>
            <person name="Koukkou A.I."/>
            <person name="Drainas C."/>
        </authorList>
    </citation>
    <scope>NUCLEOTIDE SEQUENCE [LARGE SCALE GENOMIC DNA]</scope>
    <source>
        <strain evidence="14">DSM 18606 / JCM 16027 / LMG 23796 / Sphe3</strain>
    </source>
</reference>
<feature type="site" description="Transition state stabilizer" evidence="8 11">
    <location>
        <position position="28"/>
    </location>
</feature>
<dbReference type="NCBIfam" id="TIGR01088">
    <property type="entry name" value="aroQ"/>
    <property type="match status" value="1"/>
</dbReference>
<dbReference type="PROSITE" id="PS01029">
    <property type="entry name" value="DEHYDROQUINASE_II"/>
    <property type="match status" value="1"/>
</dbReference>
<evidence type="ECO:0000256" key="12">
    <source>
        <dbReference type="SAM" id="Phobius"/>
    </source>
</evidence>
<dbReference type="Proteomes" id="UP000008639">
    <property type="component" value="Chromosome"/>
</dbReference>
<dbReference type="NCBIfam" id="NF003806">
    <property type="entry name" value="PRK05395.1-3"/>
    <property type="match status" value="1"/>
</dbReference>
<dbReference type="GO" id="GO:0008652">
    <property type="term" value="P:amino acid biosynthetic process"/>
    <property type="evidence" value="ECO:0007669"/>
    <property type="project" value="UniProtKB-KW"/>
</dbReference>
<comment type="catalytic activity">
    <reaction evidence="1 8">
        <text>3-dehydroquinate = 3-dehydroshikimate + H2O</text>
        <dbReference type="Rhea" id="RHEA:21096"/>
        <dbReference type="ChEBI" id="CHEBI:15377"/>
        <dbReference type="ChEBI" id="CHEBI:16630"/>
        <dbReference type="ChEBI" id="CHEBI:32364"/>
        <dbReference type="EC" id="4.2.1.10"/>
    </reaction>
</comment>
<evidence type="ECO:0000256" key="7">
    <source>
        <dbReference type="ARBA" id="ARBA00023239"/>
    </source>
</evidence>
<dbReference type="GO" id="GO:0019631">
    <property type="term" value="P:quinate catabolic process"/>
    <property type="evidence" value="ECO:0007669"/>
    <property type="project" value="TreeGrafter"/>
</dbReference>
<evidence type="ECO:0000256" key="2">
    <source>
        <dbReference type="ARBA" id="ARBA00004902"/>
    </source>
</evidence>
<name>F0M3E3_PSEPM</name>
<feature type="binding site" evidence="8 10">
    <location>
        <begin position="111"/>
        <end position="112"/>
    </location>
    <ligand>
        <name>substrate</name>
    </ligand>
</feature>
<keyword evidence="7 8" id="KW-0456">Lyase</keyword>
<dbReference type="GO" id="GO:0009423">
    <property type="term" value="P:chorismate biosynthetic process"/>
    <property type="evidence" value="ECO:0007669"/>
    <property type="project" value="UniProtKB-UniRule"/>
</dbReference>
<feature type="active site" description="Proton acceptor" evidence="8 9">
    <location>
        <position position="33"/>
    </location>
</feature>
<dbReference type="EMBL" id="CP002379">
    <property type="protein sequence ID" value="ADX74418.1"/>
    <property type="molecule type" value="Genomic_DNA"/>
</dbReference>
<gene>
    <name evidence="8" type="primary">aroQ</name>
    <name evidence="13" type="ordered locus">Asphe3_33110</name>
</gene>
<dbReference type="PIRSF" id="PIRSF001399">
    <property type="entry name" value="DHquinase_II"/>
    <property type="match status" value="1"/>
</dbReference>
<comment type="function">
    <text evidence="8">Catalyzes a trans-dehydration via an enolate intermediate.</text>
</comment>
<dbReference type="NCBIfam" id="NF003807">
    <property type="entry name" value="PRK05395.1-4"/>
    <property type="match status" value="1"/>
</dbReference>
<feature type="binding site" evidence="8 10">
    <location>
        <position position="121"/>
    </location>
    <ligand>
        <name>substrate</name>
    </ligand>
</feature>
<feature type="transmembrane region" description="Helical" evidence="12">
    <location>
        <begin position="125"/>
        <end position="145"/>
    </location>
</feature>
<dbReference type="NCBIfam" id="NF003805">
    <property type="entry name" value="PRK05395.1-2"/>
    <property type="match status" value="1"/>
</dbReference>
<evidence type="ECO:0000256" key="4">
    <source>
        <dbReference type="ARBA" id="ARBA00011193"/>
    </source>
</evidence>
<feature type="active site" description="Proton donor" evidence="8 9">
    <location>
        <position position="110"/>
    </location>
</feature>
<dbReference type="SUPFAM" id="SSF52304">
    <property type="entry name" value="Type II 3-dehydroquinate dehydratase"/>
    <property type="match status" value="1"/>
</dbReference>
<dbReference type="HOGENOM" id="CLU_090968_2_0_11"/>
<dbReference type="OrthoDB" id="9790793at2"/>
<dbReference type="STRING" id="930171.Asphe3_33110"/>
<dbReference type="Gene3D" id="3.40.50.9100">
    <property type="entry name" value="Dehydroquinase, class II"/>
    <property type="match status" value="1"/>
</dbReference>
<evidence type="ECO:0000256" key="1">
    <source>
        <dbReference type="ARBA" id="ARBA00001864"/>
    </source>
</evidence>
<keyword evidence="12" id="KW-0472">Membrane</keyword>
<dbReference type="HAMAP" id="MF_00169">
    <property type="entry name" value="AroQ"/>
    <property type="match status" value="1"/>
</dbReference>
<protein>
    <recommendedName>
        <fullName evidence="5 8">3-dehydroquinate dehydratase</fullName>
        <shortName evidence="8">3-dehydroquinase</shortName>
        <ecNumber evidence="5 8">4.2.1.10</ecNumber>
    </recommendedName>
    <alternativeName>
        <fullName evidence="8">Type II DHQase</fullName>
    </alternativeName>
</protein>
<comment type="subunit">
    <text evidence="4 8">Homododecamer.</text>
</comment>
<dbReference type="EC" id="4.2.1.10" evidence="5 8"/>
<dbReference type="RefSeq" id="WP_013602307.1">
    <property type="nucleotide sequence ID" value="NC_015145.1"/>
</dbReference>
<feature type="binding site" evidence="8 10">
    <location>
        <position position="97"/>
    </location>
    <ligand>
        <name>substrate</name>
    </ligand>
</feature>
<evidence type="ECO:0000256" key="3">
    <source>
        <dbReference type="ARBA" id="ARBA00011037"/>
    </source>
</evidence>
<dbReference type="Pfam" id="PF01220">
    <property type="entry name" value="DHquinase_II"/>
    <property type="match status" value="1"/>
</dbReference>
<evidence type="ECO:0000256" key="10">
    <source>
        <dbReference type="PIRSR" id="PIRSR001399-2"/>
    </source>
</evidence>
<dbReference type="PANTHER" id="PTHR21272:SF3">
    <property type="entry name" value="CATABOLIC 3-DEHYDROQUINASE"/>
    <property type="match status" value="1"/>
</dbReference>
<dbReference type="InterPro" id="IPR001874">
    <property type="entry name" value="DHquinase_II"/>
</dbReference>
<dbReference type="GO" id="GO:0009073">
    <property type="term" value="P:aromatic amino acid family biosynthetic process"/>
    <property type="evidence" value="ECO:0007669"/>
    <property type="project" value="UniProtKB-KW"/>
</dbReference>
<dbReference type="PANTHER" id="PTHR21272">
    <property type="entry name" value="CATABOLIC 3-DEHYDROQUINASE"/>
    <property type="match status" value="1"/>
</dbReference>
<evidence type="ECO:0000256" key="6">
    <source>
        <dbReference type="ARBA" id="ARBA00023141"/>
    </source>
</evidence>
<dbReference type="eggNOG" id="COG0757">
    <property type="taxonomic scope" value="Bacteria"/>
</dbReference>
<evidence type="ECO:0000256" key="9">
    <source>
        <dbReference type="PIRSR" id="PIRSR001399-1"/>
    </source>
</evidence>